<evidence type="ECO:0000256" key="1">
    <source>
        <dbReference type="ARBA" id="ARBA00008056"/>
    </source>
</evidence>
<gene>
    <name evidence="4" type="ORF">E4U43_006318</name>
</gene>
<dbReference type="InterPro" id="IPR027443">
    <property type="entry name" value="IPNS-like_sf"/>
</dbReference>
<name>A0A9P7SYP2_9HYPO</name>
<evidence type="ECO:0000313" key="5">
    <source>
        <dbReference type="Proteomes" id="UP000748025"/>
    </source>
</evidence>
<dbReference type="PANTHER" id="PTHR47990">
    <property type="entry name" value="2-OXOGLUTARATE (2OG) AND FE(II)-DEPENDENT OXYGENASE SUPERFAMILY PROTEIN-RELATED"/>
    <property type="match status" value="1"/>
</dbReference>
<keyword evidence="2" id="KW-0479">Metal-binding</keyword>
<comment type="similarity">
    <text evidence="1 2">Belongs to the iron/ascorbate-dependent oxidoreductase family.</text>
</comment>
<dbReference type="OrthoDB" id="288590at2759"/>
<evidence type="ECO:0000313" key="4">
    <source>
        <dbReference type="EMBL" id="KAG6014638.1"/>
    </source>
</evidence>
<dbReference type="Pfam" id="PF03171">
    <property type="entry name" value="2OG-FeII_Oxy"/>
    <property type="match status" value="1"/>
</dbReference>
<dbReference type="PROSITE" id="PS51471">
    <property type="entry name" value="FE2OG_OXY"/>
    <property type="match status" value="1"/>
</dbReference>
<dbReference type="Proteomes" id="UP000748025">
    <property type="component" value="Unassembled WGS sequence"/>
</dbReference>
<dbReference type="GO" id="GO:0046872">
    <property type="term" value="F:metal ion binding"/>
    <property type="evidence" value="ECO:0007669"/>
    <property type="project" value="UniProtKB-KW"/>
</dbReference>
<dbReference type="SUPFAM" id="SSF51197">
    <property type="entry name" value="Clavaminate synthase-like"/>
    <property type="match status" value="1"/>
</dbReference>
<dbReference type="InterPro" id="IPR005123">
    <property type="entry name" value="Oxoglu/Fe-dep_dioxygenase_dom"/>
</dbReference>
<evidence type="ECO:0000259" key="3">
    <source>
        <dbReference type="PROSITE" id="PS51471"/>
    </source>
</evidence>
<comment type="caution">
    <text evidence="4">The sequence shown here is derived from an EMBL/GenBank/DDBJ whole genome shotgun (WGS) entry which is preliminary data.</text>
</comment>
<dbReference type="InterPro" id="IPR050231">
    <property type="entry name" value="Iron_ascorbate_oxido_reductase"/>
</dbReference>
<keyword evidence="2" id="KW-0408">Iron</keyword>
<dbReference type="InterPro" id="IPR044861">
    <property type="entry name" value="IPNS-like_FE2OG_OXY"/>
</dbReference>
<sequence length="334" mass="36658">MSIPTFNLQELLHPNRSLTASFLQCLQTKGIFYLSHSGLLDADHTPARETCLSFFHHASDTAKQSVTLQDSTARRGFSSLGRESTAVVTNTGSFTDYSICYSMGVADNLFPSEPFRLLWQDYFDSMDRTCRQVARVVLEASGAEDPHGGMDAFLDRCEPLLRLRYFPDVPPERVAEREPLRMGAHYDLSVITLIHQTACQNGFVSLQCELDDGRFVDVPTREDTMVVLCGAVGTILSGGTIKAPRHRVTAPDGDHMQGSSRTSSVFFLRPEGSFRFSVPLAREWGFDVRIPAETATFGDWLGGNYVNMRVEGGDADDDAPIFTAAPAAATAAVA</sequence>
<protein>
    <recommendedName>
        <fullName evidence="3">Fe2OG dioxygenase domain-containing protein</fullName>
    </recommendedName>
</protein>
<organism evidence="4 5">
    <name type="scientific">Claviceps pusilla</name>
    <dbReference type="NCBI Taxonomy" id="123648"/>
    <lineage>
        <taxon>Eukaryota</taxon>
        <taxon>Fungi</taxon>
        <taxon>Dikarya</taxon>
        <taxon>Ascomycota</taxon>
        <taxon>Pezizomycotina</taxon>
        <taxon>Sordariomycetes</taxon>
        <taxon>Hypocreomycetidae</taxon>
        <taxon>Hypocreales</taxon>
        <taxon>Clavicipitaceae</taxon>
        <taxon>Claviceps</taxon>
    </lineage>
</organism>
<reference evidence="4" key="1">
    <citation type="journal article" date="2020" name="bioRxiv">
        <title>Whole genome comparisons of ergot fungi reveals the divergence and evolution of species within the genus Claviceps are the result of varying mechanisms driving genome evolution and host range expansion.</title>
        <authorList>
            <person name="Wyka S.A."/>
            <person name="Mondo S.J."/>
            <person name="Liu M."/>
            <person name="Dettman J."/>
            <person name="Nalam V."/>
            <person name="Broders K.D."/>
        </authorList>
    </citation>
    <scope>NUCLEOTIDE SEQUENCE</scope>
    <source>
        <strain evidence="4">CCC 602</strain>
    </source>
</reference>
<dbReference type="GO" id="GO:0016491">
    <property type="term" value="F:oxidoreductase activity"/>
    <property type="evidence" value="ECO:0007669"/>
    <property type="project" value="UniProtKB-KW"/>
</dbReference>
<proteinExistence type="inferred from homology"/>
<dbReference type="AlphaFoldDB" id="A0A9P7SYP2"/>
<keyword evidence="2" id="KW-0560">Oxidoreductase</keyword>
<dbReference type="EMBL" id="SRPW01000435">
    <property type="protein sequence ID" value="KAG6014638.1"/>
    <property type="molecule type" value="Genomic_DNA"/>
</dbReference>
<keyword evidence="5" id="KW-1185">Reference proteome</keyword>
<dbReference type="Gene3D" id="2.60.120.330">
    <property type="entry name" value="B-lactam Antibiotic, Isopenicillin N Synthase, Chain"/>
    <property type="match status" value="1"/>
</dbReference>
<evidence type="ECO:0000256" key="2">
    <source>
        <dbReference type="RuleBase" id="RU003682"/>
    </source>
</evidence>
<accession>A0A9P7SYP2</accession>
<feature type="domain" description="Fe2OG dioxygenase" evidence="3">
    <location>
        <begin position="156"/>
        <end position="270"/>
    </location>
</feature>